<keyword evidence="1" id="KW-0812">Transmembrane</keyword>
<dbReference type="Proteomes" id="UP001054837">
    <property type="component" value="Unassembled WGS sequence"/>
</dbReference>
<protein>
    <submittedName>
        <fullName evidence="2">Uncharacterized protein</fullName>
    </submittedName>
</protein>
<evidence type="ECO:0000313" key="3">
    <source>
        <dbReference type="Proteomes" id="UP001054837"/>
    </source>
</evidence>
<comment type="caution">
    <text evidence="2">The sequence shown here is derived from an EMBL/GenBank/DDBJ whole genome shotgun (WGS) entry which is preliminary data.</text>
</comment>
<keyword evidence="3" id="KW-1185">Reference proteome</keyword>
<organism evidence="2 3">
    <name type="scientific">Caerostris darwini</name>
    <dbReference type="NCBI Taxonomy" id="1538125"/>
    <lineage>
        <taxon>Eukaryota</taxon>
        <taxon>Metazoa</taxon>
        <taxon>Ecdysozoa</taxon>
        <taxon>Arthropoda</taxon>
        <taxon>Chelicerata</taxon>
        <taxon>Arachnida</taxon>
        <taxon>Araneae</taxon>
        <taxon>Araneomorphae</taxon>
        <taxon>Entelegynae</taxon>
        <taxon>Araneoidea</taxon>
        <taxon>Araneidae</taxon>
        <taxon>Caerostris</taxon>
    </lineage>
</organism>
<keyword evidence="1" id="KW-0472">Membrane</keyword>
<feature type="transmembrane region" description="Helical" evidence="1">
    <location>
        <begin position="49"/>
        <end position="74"/>
    </location>
</feature>
<proteinExistence type="predicted"/>
<dbReference type="AlphaFoldDB" id="A0AAV4MMH1"/>
<accession>A0AAV4MMH1</accession>
<gene>
    <name evidence="2" type="primary">AVEN_267462_1</name>
    <name evidence="2" type="ORF">CDAR_439611</name>
</gene>
<sequence length="185" mass="20779">MDEETILDAASFIKKEINANNLRLTDLKGQQLMAANAAYISNDDNSVDFSLVILILLGITLFMIIVLILVLIYVGRSIKQVSNNSSYSRNRAYRNMDFGRDSSQSVGKYSYDSGLWLGPGSEPTFMVPDAPYYRPPTVEQITSTPRPITAVRTRLKTNWNVDERALSTIPDDLNRAYVERAGGYR</sequence>
<dbReference type="EMBL" id="BPLQ01000489">
    <property type="protein sequence ID" value="GIX71984.1"/>
    <property type="molecule type" value="Genomic_DNA"/>
</dbReference>
<evidence type="ECO:0000313" key="2">
    <source>
        <dbReference type="EMBL" id="GIX71984.1"/>
    </source>
</evidence>
<evidence type="ECO:0000256" key="1">
    <source>
        <dbReference type="SAM" id="Phobius"/>
    </source>
</evidence>
<name>A0AAV4MMH1_9ARAC</name>
<keyword evidence="1" id="KW-1133">Transmembrane helix</keyword>
<reference evidence="2 3" key="1">
    <citation type="submission" date="2021-06" db="EMBL/GenBank/DDBJ databases">
        <title>Caerostris darwini draft genome.</title>
        <authorList>
            <person name="Kono N."/>
            <person name="Arakawa K."/>
        </authorList>
    </citation>
    <scope>NUCLEOTIDE SEQUENCE [LARGE SCALE GENOMIC DNA]</scope>
</reference>